<dbReference type="OrthoDB" id="1058301at2759"/>
<evidence type="ECO:0000259" key="9">
    <source>
        <dbReference type="PROSITE" id="PS51704"/>
    </source>
</evidence>
<evidence type="ECO:0000256" key="4">
    <source>
        <dbReference type="ARBA" id="ARBA00022798"/>
    </source>
</evidence>
<dbReference type="AlphaFoldDB" id="W7TYF6"/>
<keyword evidence="4" id="KW-0319">Glycerol metabolism</keyword>
<comment type="caution">
    <text evidence="10">The sequence shown here is derived from an EMBL/GenBank/DDBJ whole genome shotgun (WGS) entry which is preliminary data.</text>
</comment>
<name>W7TYF6_9STRA</name>
<feature type="compositionally biased region" description="Low complexity" evidence="7">
    <location>
        <begin position="418"/>
        <end position="430"/>
    </location>
</feature>
<evidence type="ECO:0000313" key="10">
    <source>
        <dbReference type="EMBL" id="EWM28518.1"/>
    </source>
</evidence>
<dbReference type="EC" id="3.1.4.46" evidence="2"/>
<organism evidence="10 11">
    <name type="scientific">Nannochloropsis gaditana</name>
    <dbReference type="NCBI Taxonomy" id="72520"/>
    <lineage>
        <taxon>Eukaryota</taxon>
        <taxon>Sar</taxon>
        <taxon>Stramenopiles</taxon>
        <taxon>Ochrophyta</taxon>
        <taxon>Eustigmatophyceae</taxon>
        <taxon>Eustigmatales</taxon>
        <taxon>Monodopsidaceae</taxon>
        <taxon>Nannochloropsis</taxon>
    </lineage>
</organism>
<evidence type="ECO:0000256" key="8">
    <source>
        <dbReference type="SAM" id="SignalP"/>
    </source>
</evidence>
<dbReference type="InterPro" id="IPR017946">
    <property type="entry name" value="PLC-like_Pdiesterase_TIM-brl"/>
</dbReference>
<proteinExistence type="inferred from homology"/>
<dbReference type="GO" id="GO:0008889">
    <property type="term" value="F:glycerophosphodiester phosphodiesterase activity"/>
    <property type="evidence" value="ECO:0007669"/>
    <property type="project" value="UniProtKB-EC"/>
</dbReference>
<dbReference type="SUPFAM" id="SSF51695">
    <property type="entry name" value="PLC-like phosphodiesterases"/>
    <property type="match status" value="1"/>
</dbReference>
<evidence type="ECO:0000256" key="1">
    <source>
        <dbReference type="ARBA" id="ARBA00007277"/>
    </source>
</evidence>
<dbReference type="PANTHER" id="PTHR43620:SF7">
    <property type="entry name" value="GLYCEROPHOSPHODIESTER PHOSPHODIESTERASE GDPD5-RELATED"/>
    <property type="match status" value="1"/>
</dbReference>
<comment type="similarity">
    <text evidence="1">Belongs to the glycerophosphoryl diester phosphodiesterase family.</text>
</comment>
<dbReference type="Proteomes" id="UP000019335">
    <property type="component" value="Chromosome 4"/>
</dbReference>
<evidence type="ECO:0000313" key="11">
    <source>
        <dbReference type="Proteomes" id="UP000019335"/>
    </source>
</evidence>
<evidence type="ECO:0000256" key="2">
    <source>
        <dbReference type="ARBA" id="ARBA00012247"/>
    </source>
</evidence>
<comment type="catalytic activity">
    <reaction evidence="6">
        <text>a sn-glycero-3-phosphodiester + H2O = an alcohol + sn-glycerol 3-phosphate + H(+)</text>
        <dbReference type="Rhea" id="RHEA:12969"/>
        <dbReference type="ChEBI" id="CHEBI:15377"/>
        <dbReference type="ChEBI" id="CHEBI:15378"/>
        <dbReference type="ChEBI" id="CHEBI:30879"/>
        <dbReference type="ChEBI" id="CHEBI:57597"/>
        <dbReference type="ChEBI" id="CHEBI:83408"/>
        <dbReference type="EC" id="3.1.4.46"/>
    </reaction>
</comment>
<dbReference type="Pfam" id="PF03009">
    <property type="entry name" value="GDPD"/>
    <property type="match status" value="1"/>
</dbReference>
<sequence length="551" mass="59829">MRNFSFLYLLCVLAPIVDHEASWCRGVKATSVDTSSGFAHVRPASLVLPSTQRPHVIAHRGACGYLPEHTLQAYRLAIDLGVEYIEPDLVLTKDGHLICRHDVDLSETTDVSLRPEFAGRRRNITFPSEVAVRDPDTGAAPLVSVEGFFSFDFTLAEIKTLRAKQRLTQRSSTYNGLFQVPTLEEVVDMVREAEGATGRKVGIYAELKEPYFFHLNGFDIESKVVEVLQTKDLGVRSSLPHLVPGPDVPAPLVLQCFDPYTLRRLAQRIPHVPLVQLLLSPLSKEHSSVGQGVSHHLGREATFGDMTLPEIAAYASGIGPAKSVFTSMDPAVARAVVDEAHELDLAVHPWTFRREAMYVDTPFQADSDEELRFFFESLNVDALFVEFPDQASMVIEKMLSDDSEAGLEDVSPEIAQAASAAARSSTLSTAPLPSRRGRSSRSNRSSSSSHAKTGREAPAFSVTNGKTSAPKDVMAEIDTMWSSALSALRSLAGSVVGGKDGSSWVEGGVCGGERDADTSSCQPGACSVDGVADAVYRLPYLAVPWLRRKAA</sequence>
<evidence type="ECO:0000256" key="5">
    <source>
        <dbReference type="ARBA" id="ARBA00022801"/>
    </source>
</evidence>
<dbReference type="InterPro" id="IPR030395">
    <property type="entry name" value="GP_PDE_dom"/>
</dbReference>
<dbReference type="EMBL" id="AZIL01000280">
    <property type="protein sequence ID" value="EWM28518.1"/>
    <property type="molecule type" value="Genomic_DNA"/>
</dbReference>
<accession>W7TYF6</accession>
<gene>
    <name evidence="10" type="ORF">Naga_100131g11</name>
</gene>
<feature type="domain" description="GP-PDE" evidence="9">
    <location>
        <begin position="54"/>
        <end position="395"/>
    </location>
</feature>
<dbReference type="PANTHER" id="PTHR43620">
    <property type="entry name" value="GLYCEROPHOSPHORYL DIESTER PHOSPHODIESTERASE"/>
    <property type="match status" value="1"/>
</dbReference>
<protein>
    <recommendedName>
        <fullName evidence="2">glycerophosphodiester phosphodiesterase</fullName>
        <ecNumber evidence="2">3.1.4.46</ecNumber>
    </recommendedName>
</protein>
<dbReference type="Gene3D" id="3.20.20.190">
    <property type="entry name" value="Phosphatidylinositol (PI) phosphodiesterase"/>
    <property type="match status" value="1"/>
</dbReference>
<keyword evidence="5" id="KW-0378">Hydrolase</keyword>
<feature type="signal peptide" evidence="8">
    <location>
        <begin position="1"/>
        <end position="19"/>
    </location>
</feature>
<feature type="region of interest" description="Disordered" evidence="7">
    <location>
        <begin position="418"/>
        <end position="467"/>
    </location>
</feature>
<evidence type="ECO:0000256" key="3">
    <source>
        <dbReference type="ARBA" id="ARBA00022729"/>
    </source>
</evidence>
<evidence type="ECO:0000256" key="6">
    <source>
        <dbReference type="ARBA" id="ARBA00047512"/>
    </source>
</evidence>
<evidence type="ECO:0000256" key="7">
    <source>
        <dbReference type="SAM" id="MobiDB-lite"/>
    </source>
</evidence>
<feature type="chain" id="PRO_5004901282" description="glycerophosphodiester phosphodiesterase" evidence="8">
    <location>
        <begin position="20"/>
        <end position="551"/>
    </location>
</feature>
<reference evidence="10 11" key="1">
    <citation type="journal article" date="2014" name="Mol. Plant">
        <title>Chromosome Scale Genome Assembly and Transcriptome Profiling of Nannochloropsis gaditana in Nitrogen Depletion.</title>
        <authorList>
            <person name="Corteggiani Carpinelli E."/>
            <person name="Telatin A."/>
            <person name="Vitulo N."/>
            <person name="Forcato C."/>
            <person name="D'Angelo M."/>
            <person name="Schiavon R."/>
            <person name="Vezzi A."/>
            <person name="Giacometti G.M."/>
            <person name="Morosinotto T."/>
            <person name="Valle G."/>
        </authorList>
    </citation>
    <scope>NUCLEOTIDE SEQUENCE [LARGE SCALE GENOMIC DNA]</scope>
    <source>
        <strain evidence="10 11">B-31</strain>
    </source>
</reference>
<dbReference type="GO" id="GO:0006629">
    <property type="term" value="P:lipid metabolic process"/>
    <property type="evidence" value="ECO:0007669"/>
    <property type="project" value="InterPro"/>
</dbReference>
<dbReference type="PROSITE" id="PS51704">
    <property type="entry name" value="GP_PDE"/>
    <property type="match status" value="1"/>
</dbReference>
<keyword evidence="11" id="KW-1185">Reference proteome</keyword>
<keyword evidence="3 8" id="KW-0732">Signal</keyword>
<dbReference type="GO" id="GO:0006071">
    <property type="term" value="P:glycerol metabolic process"/>
    <property type="evidence" value="ECO:0007669"/>
    <property type="project" value="UniProtKB-KW"/>
</dbReference>